<dbReference type="GO" id="GO:0005886">
    <property type="term" value="C:plasma membrane"/>
    <property type="evidence" value="ECO:0007669"/>
    <property type="project" value="UniProtKB-SubCell"/>
</dbReference>
<evidence type="ECO:0000256" key="8">
    <source>
        <dbReference type="ARBA" id="ARBA00023136"/>
    </source>
</evidence>
<evidence type="ECO:0000256" key="5">
    <source>
        <dbReference type="ARBA" id="ARBA00022519"/>
    </source>
</evidence>
<dbReference type="InterPro" id="IPR058982">
    <property type="entry name" value="Beta-barrel_AprE"/>
</dbReference>
<proteinExistence type="inferred from homology"/>
<comment type="caution">
    <text evidence="12">The sequence shown here is derived from an EMBL/GenBank/DDBJ whole genome shotgun (WGS) entry which is preliminary data.</text>
</comment>
<comment type="subcellular location">
    <subcellularLocation>
        <location evidence="1 9">Cell inner membrane</location>
        <topology evidence="1 9">Single-pass membrane protein</topology>
    </subcellularLocation>
</comment>
<dbReference type="Pfam" id="PF26002">
    <property type="entry name" value="Beta-barrel_AprE"/>
    <property type="match status" value="1"/>
</dbReference>
<evidence type="ECO:0000313" key="13">
    <source>
        <dbReference type="Proteomes" id="UP001138661"/>
    </source>
</evidence>
<organism evidence="12 13">
    <name type="scientific">Roseobacter insulae</name>
    <dbReference type="NCBI Taxonomy" id="2859783"/>
    <lineage>
        <taxon>Bacteria</taxon>
        <taxon>Pseudomonadati</taxon>
        <taxon>Pseudomonadota</taxon>
        <taxon>Alphaproteobacteria</taxon>
        <taxon>Rhodobacterales</taxon>
        <taxon>Roseobacteraceae</taxon>
        <taxon>Roseobacter</taxon>
    </lineage>
</organism>
<keyword evidence="7" id="KW-1133">Transmembrane helix</keyword>
<keyword evidence="8" id="KW-0472">Membrane</keyword>
<keyword evidence="10" id="KW-0175">Coiled coil</keyword>
<dbReference type="InterPro" id="IPR050739">
    <property type="entry name" value="MFP"/>
</dbReference>
<dbReference type="PANTHER" id="PTHR30386">
    <property type="entry name" value="MEMBRANE FUSION SUBUNIT OF EMRAB-TOLC MULTIDRUG EFFLUX PUMP"/>
    <property type="match status" value="1"/>
</dbReference>
<evidence type="ECO:0000256" key="10">
    <source>
        <dbReference type="SAM" id="Coils"/>
    </source>
</evidence>
<feature type="domain" description="AprE-like beta-barrel" evidence="11">
    <location>
        <begin position="328"/>
        <end position="417"/>
    </location>
</feature>
<dbReference type="RefSeq" id="WP_219503888.1">
    <property type="nucleotide sequence ID" value="NZ_JAHXDN010000004.1"/>
</dbReference>
<feature type="coiled-coil region" evidence="10">
    <location>
        <begin position="252"/>
        <end position="293"/>
    </location>
</feature>
<reference evidence="12" key="1">
    <citation type="submission" date="2021-07" db="EMBL/GenBank/DDBJ databases">
        <title>Roseobacter insulae sp. nov., isolated from a tidal flat.</title>
        <authorList>
            <person name="Park S."/>
            <person name="Yoon J.-H."/>
        </authorList>
    </citation>
    <scope>NUCLEOTIDE SEQUENCE</scope>
    <source>
        <strain evidence="12">YSTF-M11</strain>
    </source>
</reference>
<keyword evidence="13" id="KW-1185">Reference proteome</keyword>
<dbReference type="GO" id="GO:0015031">
    <property type="term" value="P:protein transport"/>
    <property type="evidence" value="ECO:0007669"/>
    <property type="project" value="InterPro"/>
</dbReference>
<evidence type="ECO:0000256" key="6">
    <source>
        <dbReference type="ARBA" id="ARBA00022692"/>
    </source>
</evidence>
<comment type="similarity">
    <text evidence="2 9">Belongs to the membrane fusion protein (MFP) (TC 8.A.1) family.</text>
</comment>
<dbReference type="AlphaFoldDB" id="A0A9X1FWG9"/>
<dbReference type="PANTHER" id="PTHR30386:SF28">
    <property type="entry name" value="EXPORTED PROTEIN"/>
    <property type="match status" value="1"/>
</dbReference>
<evidence type="ECO:0000313" key="12">
    <source>
        <dbReference type="EMBL" id="MBW4708948.1"/>
    </source>
</evidence>
<name>A0A9X1FWG9_9RHOB</name>
<evidence type="ECO:0000256" key="7">
    <source>
        <dbReference type="ARBA" id="ARBA00022989"/>
    </source>
</evidence>
<evidence type="ECO:0000256" key="4">
    <source>
        <dbReference type="ARBA" id="ARBA00022475"/>
    </source>
</evidence>
<evidence type="ECO:0000256" key="1">
    <source>
        <dbReference type="ARBA" id="ARBA00004377"/>
    </source>
</evidence>
<protein>
    <recommendedName>
        <fullName evidence="9">Membrane fusion protein (MFP) family protein</fullName>
    </recommendedName>
</protein>
<keyword evidence="3 9" id="KW-0813">Transport</keyword>
<evidence type="ECO:0000256" key="2">
    <source>
        <dbReference type="ARBA" id="ARBA00009477"/>
    </source>
</evidence>
<dbReference type="Proteomes" id="UP001138661">
    <property type="component" value="Unassembled WGS sequence"/>
</dbReference>
<dbReference type="EMBL" id="JAHXDN010000004">
    <property type="protein sequence ID" value="MBW4708948.1"/>
    <property type="molecule type" value="Genomic_DNA"/>
</dbReference>
<dbReference type="NCBIfam" id="TIGR01843">
    <property type="entry name" value="type_I_hlyD"/>
    <property type="match status" value="1"/>
</dbReference>
<sequence length="441" mass="49218">MFSRKSPFSDMGIFARKNARETRRQPRIAAMIILTLTGFLAGGIVLATVTIVPELARAEGEIVPSGRAHRIESPGGGVVDSVLVREGQRVLKDQVLATLVSPRLQRDEENTQQAMLSVSEKIDTLSRILDFLDDPEREMQVSDASSGEASDFLFTKLTLHTARQKIADQRVSHLVNVIDRLEAARALMEDRVTQRIAAVERLSDLFKSGNVTRARFEAEQQTLDELRGRLIDTDIQLATTRANYAEAQAVPMENELALKEETLTELVALQQERDALRVQLRALEHQRQDLRVRAPDDGIIQSVSFPRLGEVIEAGVTMFELINTTDRLVAEIRINTDDIGHIKVGDTVTLKLTTYDARRYGELEGEIESVSPTFIVDPVDGRSYFRGVVGLGRDTIGEGAWQRPLRVGMATNAEIVTDKRSLMDYLTKPVQRSLDKAFGER</sequence>
<evidence type="ECO:0000256" key="9">
    <source>
        <dbReference type="RuleBase" id="RU365093"/>
    </source>
</evidence>
<keyword evidence="6" id="KW-0812">Transmembrane</keyword>
<evidence type="ECO:0000256" key="3">
    <source>
        <dbReference type="ARBA" id="ARBA00022448"/>
    </source>
</evidence>
<evidence type="ECO:0000259" key="11">
    <source>
        <dbReference type="Pfam" id="PF26002"/>
    </source>
</evidence>
<accession>A0A9X1FWG9</accession>
<dbReference type="InterPro" id="IPR010129">
    <property type="entry name" value="T1SS_HlyD"/>
</dbReference>
<keyword evidence="4 9" id="KW-1003">Cell membrane</keyword>
<keyword evidence="5 9" id="KW-0997">Cell inner membrane</keyword>
<gene>
    <name evidence="12" type="ORF">KX928_14255</name>
</gene>